<dbReference type="GeneID" id="19524836"/>
<dbReference type="KEGG" id="vg:19524836"/>
<dbReference type="RefSeq" id="YP_009037434.1">
    <property type="nucleotide sequence ID" value="NC_024124.2"/>
</dbReference>
<dbReference type="OrthoDB" id="26300at10239"/>
<keyword evidence="2" id="KW-1185">Reference proteome</keyword>
<accession>A0A060BMM8</accession>
<evidence type="ECO:0000313" key="2">
    <source>
        <dbReference type="Proteomes" id="UP000019733"/>
    </source>
</evidence>
<reference evidence="1" key="1">
    <citation type="submission" date="2015-07" db="EMBL/GenBank/DDBJ databases">
        <title>Isolation and characterization of a novel lytic T4-like coliphage vB_EcoM_JS09 infecting APEC.</title>
        <authorList>
            <person name="Zhou Y."/>
            <person name="Bao H.D."/>
            <person name="Zhang H."/>
            <person name="Wang R."/>
        </authorList>
    </citation>
    <scope>NUCLEOTIDE SEQUENCE</scope>
</reference>
<sequence>MEQELDVITSKKRLEVVVNGSTIKFVYDTLTDAITVSCGGKAFSLDSTENKYPFYKGIFDMGVDISVRQANYLHYLITK</sequence>
<evidence type="ECO:0000313" key="1">
    <source>
        <dbReference type="EMBL" id="AIA80078.1"/>
    </source>
</evidence>
<name>A0A060BMM8_9CAUD</name>
<protein>
    <submittedName>
        <fullName evidence="1">Uncharacterized protein</fullName>
    </submittedName>
</protein>
<proteinExistence type="predicted"/>
<gene>
    <name evidence="1" type="ORF">JS09_0111</name>
</gene>
<dbReference type="EMBL" id="KF582788">
    <property type="protein sequence ID" value="AIA80078.1"/>
    <property type="molecule type" value="Genomic_DNA"/>
</dbReference>
<dbReference type="Proteomes" id="UP000019733">
    <property type="component" value="Segment"/>
</dbReference>
<organism evidence="1 2">
    <name type="scientific">Escherichia phage vB_EcoM_JS09</name>
    <dbReference type="NCBI Taxonomy" id="1430444"/>
    <lineage>
        <taxon>Viruses</taxon>
        <taxon>Duplodnaviria</taxon>
        <taxon>Heunggongvirae</taxon>
        <taxon>Uroviricota</taxon>
        <taxon>Caudoviricetes</taxon>
        <taxon>Pantevenvirales</taxon>
        <taxon>Straboviridae</taxon>
        <taxon>Tevenvirinae</taxon>
        <taxon>Mosigvirus</taxon>
        <taxon>Mosigvirus JS09</taxon>
    </lineage>
</organism>